<evidence type="ECO:0000256" key="2">
    <source>
        <dbReference type="ARBA" id="ARBA00022729"/>
    </source>
</evidence>
<dbReference type="InterPro" id="IPR051093">
    <property type="entry name" value="Neuroligin/BSAL"/>
</dbReference>
<evidence type="ECO:0000256" key="1">
    <source>
        <dbReference type="ARBA" id="ARBA00005964"/>
    </source>
</evidence>
<evidence type="ECO:0000313" key="5">
    <source>
        <dbReference type="Proteomes" id="UP001164746"/>
    </source>
</evidence>
<dbReference type="Proteomes" id="UP001164746">
    <property type="component" value="Chromosome 3"/>
</dbReference>
<gene>
    <name evidence="4" type="ORF">MAR_022121</name>
</gene>
<sequence length="412" mass="46021">TVHSESSYVTVETLSGNVRGYNLSISGYNAVGSDVDTLHIFLGVPYAEPPVGDRRFTHPMPKAAWRPRTIDALRLASSCPQGESFLQTYDFAADYADFDEDCLYLNVYVPQSWARVDATWPVMVFIHGGSYTYGSGGAYDGRILAQEGVVVVTVNYRVDALGKWTHCCNDRSLSAYDSNVAYDGRFLSTDDDVAPGNYGLLDQLTALRWVKDNIARFHGDASRITVFGQSLFTSLIPQSGTAFSPFAIYRPPHSPRTYALELGLAVGCPQNTSAALVACLRTKDALLLARTPVSQPPMIATFAPRVDGYFLTDLPEVLMMRGAYLKCINILTGYLPNEVAEDYALPMFLLARPYFLIISLDQPSRMRIHKPDMTRMRTHKPDMTRMRTHKPDMTRMRTQKPDMTRMRTTSLT</sequence>
<dbReference type="SUPFAM" id="SSF53474">
    <property type="entry name" value="alpha/beta-Hydrolases"/>
    <property type="match status" value="1"/>
</dbReference>
<name>A0ABY7DLI5_MYAAR</name>
<dbReference type="PANTHER" id="PTHR43903">
    <property type="entry name" value="NEUROLIGIN"/>
    <property type="match status" value="1"/>
</dbReference>
<evidence type="ECO:0000313" key="4">
    <source>
        <dbReference type="EMBL" id="WAQ97748.1"/>
    </source>
</evidence>
<dbReference type="InterPro" id="IPR029058">
    <property type="entry name" value="AB_hydrolase_fold"/>
</dbReference>
<proteinExistence type="inferred from homology"/>
<dbReference type="InterPro" id="IPR002018">
    <property type="entry name" value="CarbesteraseB"/>
</dbReference>
<reference evidence="4" key="1">
    <citation type="submission" date="2022-11" db="EMBL/GenBank/DDBJ databases">
        <title>Centuries of genome instability and evolution in soft-shell clam transmissible cancer (bioRxiv).</title>
        <authorList>
            <person name="Hart S.F.M."/>
            <person name="Yonemitsu M.A."/>
            <person name="Giersch R.M."/>
            <person name="Beal B.F."/>
            <person name="Arriagada G."/>
            <person name="Davis B.W."/>
            <person name="Ostrander E.A."/>
            <person name="Goff S.P."/>
            <person name="Metzger M.J."/>
        </authorList>
    </citation>
    <scope>NUCLEOTIDE SEQUENCE</scope>
    <source>
        <strain evidence="4">MELC-2E11</strain>
        <tissue evidence="4">Siphon/mantle</tissue>
    </source>
</reference>
<evidence type="ECO:0000259" key="3">
    <source>
        <dbReference type="Pfam" id="PF00135"/>
    </source>
</evidence>
<dbReference type="PROSITE" id="PS00941">
    <property type="entry name" value="CARBOXYLESTERASE_B_2"/>
    <property type="match status" value="1"/>
</dbReference>
<feature type="domain" description="Carboxylesterase type B" evidence="3">
    <location>
        <begin position="10"/>
        <end position="162"/>
    </location>
</feature>
<dbReference type="EMBL" id="CP111014">
    <property type="protein sequence ID" value="WAQ97748.1"/>
    <property type="molecule type" value="Genomic_DNA"/>
</dbReference>
<accession>A0ABY7DLI5</accession>
<dbReference type="Gene3D" id="3.40.50.1820">
    <property type="entry name" value="alpha/beta hydrolase"/>
    <property type="match status" value="1"/>
</dbReference>
<dbReference type="Pfam" id="PF00135">
    <property type="entry name" value="COesterase"/>
    <property type="match status" value="2"/>
</dbReference>
<keyword evidence="2" id="KW-0732">Signal</keyword>
<organism evidence="4 5">
    <name type="scientific">Mya arenaria</name>
    <name type="common">Soft-shell clam</name>
    <dbReference type="NCBI Taxonomy" id="6604"/>
    <lineage>
        <taxon>Eukaryota</taxon>
        <taxon>Metazoa</taxon>
        <taxon>Spiralia</taxon>
        <taxon>Lophotrochozoa</taxon>
        <taxon>Mollusca</taxon>
        <taxon>Bivalvia</taxon>
        <taxon>Autobranchia</taxon>
        <taxon>Heteroconchia</taxon>
        <taxon>Euheterodonta</taxon>
        <taxon>Imparidentia</taxon>
        <taxon>Neoheterodontei</taxon>
        <taxon>Myida</taxon>
        <taxon>Myoidea</taxon>
        <taxon>Myidae</taxon>
        <taxon>Mya</taxon>
    </lineage>
</organism>
<protein>
    <submittedName>
        <fullName evidence="4">NLGNX-like protein</fullName>
    </submittedName>
</protein>
<dbReference type="InterPro" id="IPR019819">
    <property type="entry name" value="Carboxylesterase_B_CS"/>
</dbReference>
<keyword evidence="5" id="KW-1185">Reference proteome</keyword>
<feature type="domain" description="Carboxylesterase type B" evidence="3">
    <location>
        <begin position="186"/>
        <end position="340"/>
    </location>
</feature>
<feature type="non-terminal residue" evidence="4">
    <location>
        <position position="1"/>
    </location>
</feature>
<comment type="similarity">
    <text evidence="1">Belongs to the type-B carboxylesterase/lipase family.</text>
</comment>